<dbReference type="CDD" id="cd15047">
    <property type="entry name" value="7tmC_GABA-B-like"/>
    <property type="match status" value="1"/>
</dbReference>
<proteinExistence type="predicted"/>
<feature type="transmembrane region" description="Helical" evidence="10">
    <location>
        <begin position="392"/>
        <end position="415"/>
    </location>
</feature>
<dbReference type="Gene3D" id="3.40.50.2300">
    <property type="match status" value="2"/>
</dbReference>
<keyword evidence="7" id="KW-0325">Glycoprotein</keyword>
<name>A0A9N8EI11_9STRA</name>
<dbReference type="Pfam" id="PF13407">
    <property type="entry name" value="Peripla_BP_4"/>
    <property type="match status" value="1"/>
</dbReference>
<feature type="transmembrane region" description="Helical" evidence="10">
    <location>
        <begin position="524"/>
        <end position="545"/>
    </location>
</feature>
<evidence type="ECO:0000313" key="13">
    <source>
        <dbReference type="Proteomes" id="UP001153069"/>
    </source>
</evidence>
<feature type="region of interest" description="Disordered" evidence="9">
    <location>
        <begin position="691"/>
        <end position="712"/>
    </location>
</feature>
<evidence type="ECO:0000256" key="3">
    <source>
        <dbReference type="ARBA" id="ARBA00022989"/>
    </source>
</evidence>
<feature type="transmembrane region" description="Helical" evidence="10">
    <location>
        <begin position="478"/>
        <end position="496"/>
    </location>
</feature>
<organism evidence="12 13">
    <name type="scientific">Seminavis robusta</name>
    <dbReference type="NCBI Taxonomy" id="568900"/>
    <lineage>
        <taxon>Eukaryota</taxon>
        <taxon>Sar</taxon>
        <taxon>Stramenopiles</taxon>
        <taxon>Ochrophyta</taxon>
        <taxon>Bacillariophyta</taxon>
        <taxon>Bacillariophyceae</taxon>
        <taxon>Bacillariophycidae</taxon>
        <taxon>Naviculales</taxon>
        <taxon>Naviculaceae</taxon>
        <taxon>Seminavis</taxon>
    </lineage>
</organism>
<evidence type="ECO:0000256" key="10">
    <source>
        <dbReference type="SAM" id="Phobius"/>
    </source>
</evidence>
<evidence type="ECO:0000259" key="11">
    <source>
        <dbReference type="PROSITE" id="PS50259"/>
    </source>
</evidence>
<evidence type="ECO:0000256" key="7">
    <source>
        <dbReference type="ARBA" id="ARBA00023180"/>
    </source>
</evidence>
<dbReference type="PANTHER" id="PTHR10519">
    <property type="entry name" value="GABA-B RECEPTOR"/>
    <property type="match status" value="1"/>
</dbReference>
<sequence>MAALSSWGVLSVSAVGPFPQQRRIQTEIVILDEEDTVPPAEVEAATPAASGESGKKSHYTFAVVPKQFIEFFEPTRKGCHDQAARLTRDLGDDTLVECLYSGPTEAENRGQVQAEIVEDLLFGQSDTVIDGMAISVVDEALMTPIMDRAINELNIPVITFDSDAPKSQRSFYLGTNNSFFGRQLARQMESLNPAGGTFGIISGESTNLNDRANGILKELADQQSSKVNADIQTWRQLPDSPFDAQNNQTLALEKMEEWASQNPTVLLSVTGLPMRVSTIQDADGNPIPYEPWSDFVDSNRHRNITLLCADASPHQLAMLETDYIDGLAGQLPYDMGIKSIDSLWTLVHNPEAPLADEPGGIFIGTNVLWHVHIPLKLPPITVDMNRVGNLQFIGYTLFAVTAATALGFCAWVYMYRQVRVVRVAQPRFLVMIAAGVIVMAAVMIPLGMDDVDGGGTCNDAEDMGVGHHCRAICMGPPWLGSIGFTLVFSALFSKTWRINRIFKADRRAARGGKARKMAVSEKDVLVPFFVLLSINVIILLCWTFIDPLTYHREADFARDEWNRVISTYGMCKSGNALPYAIPLILVNFGVLLLANWQAYEARDIEAEFAETKYITICMASMLQAMVSGVPVLLFVRDMPQAYYLVFVLLSFMISMVILLVIFLPKVIFTHQYLLMTPEMQRQYMAAAIGKSTKKQPATPGSRVPRTSTTFGSTISEASPAMLVRKNTKNDAFHIPEQAAELGQSTFRDGDSKAAATSAKPADVLQDKKSSVGWGGITITQVLNDDQYDDEDVQTDESFEKPVDVLKDGKQSVGWAGLTVTQVIADDDDFDEDEHLQEDVNFVKPVDVLKDTNSAGWAGLTVTQVLADEDNMHKDHSGR</sequence>
<comment type="subcellular location">
    <subcellularLocation>
        <location evidence="1">Membrane</location>
        <topology evidence="1">Multi-pass membrane protein</topology>
    </subcellularLocation>
</comment>
<evidence type="ECO:0000256" key="8">
    <source>
        <dbReference type="ARBA" id="ARBA00023224"/>
    </source>
</evidence>
<evidence type="ECO:0000256" key="1">
    <source>
        <dbReference type="ARBA" id="ARBA00004141"/>
    </source>
</evidence>
<dbReference type="EMBL" id="CAICTM010000983">
    <property type="protein sequence ID" value="CAB9519064.1"/>
    <property type="molecule type" value="Genomic_DNA"/>
</dbReference>
<keyword evidence="13" id="KW-1185">Reference proteome</keyword>
<feature type="transmembrane region" description="Helical" evidence="10">
    <location>
        <begin position="427"/>
        <end position="446"/>
    </location>
</feature>
<dbReference type="OrthoDB" id="48903at2759"/>
<keyword evidence="5 10" id="KW-0472">Membrane</keyword>
<dbReference type="InterPro" id="IPR000337">
    <property type="entry name" value="GPCR_3"/>
</dbReference>
<dbReference type="Pfam" id="PF00003">
    <property type="entry name" value="7tm_3"/>
    <property type="match status" value="1"/>
</dbReference>
<dbReference type="PROSITE" id="PS50259">
    <property type="entry name" value="G_PROTEIN_RECEP_F3_4"/>
    <property type="match status" value="1"/>
</dbReference>
<gene>
    <name evidence="12" type="ORF">SEMRO_985_G228050.1</name>
</gene>
<keyword evidence="2 10" id="KW-0812">Transmembrane</keyword>
<dbReference type="Proteomes" id="UP001153069">
    <property type="component" value="Unassembled WGS sequence"/>
</dbReference>
<evidence type="ECO:0000256" key="2">
    <source>
        <dbReference type="ARBA" id="ARBA00022692"/>
    </source>
</evidence>
<protein>
    <submittedName>
        <fullName evidence="12">Acid type B receptor subunit 2</fullName>
    </submittedName>
</protein>
<dbReference type="GO" id="GO:0004965">
    <property type="term" value="F:G protein-coupled GABA receptor activity"/>
    <property type="evidence" value="ECO:0007669"/>
    <property type="project" value="InterPro"/>
</dbReference>
<dbReference type="SUPFAM" id="SSF53822">
    <property type="entry name" value="Periplasmic binding protein-like I"/>
    <property type="match status" value="1"/>
</dbReference>
<feature type="transmembrane region" description="Helical" evidence="10">
    <location>
        <begin position="613"/>
        <end position="635"/>
    </location>
</feature>
<evidence type="ECO:0000313" key="12">
    <source>
        <dbReference type="EMBL" id="CAB9519064.1"/>
    </source>
</evidence>
<comment type="caution">
    <text evidence="12">The sequence shown here is derived from an EMBL/GenBank/DDBJ whole genome shotgun (WGS) entry which is preliminary data.</text>
</comment>
<evidence type="ECO:0000256" key="9">
    <source>
        <dbReference type="SAM" id="MobiDB-lite"/>
    </source>
</evidence>
<feature type="transmembrane region" description="Helical" evidence="10">
    <location>
        <begin position="576"/>
        <end position="593"/>
    </location>
</feature>
<dbReference type="InterPro" id="IPR025997">
    <property type="entry name" value="SBP_2_dom"/>
</dbReference>
<dbReference type="InterPro" id="IPR028082">
    <property type="entry name" value="Peripla_BP_I"/>
</dbReference>
<dbReference type="PANTHER" id="PTHR10519:SF20">
    <property type="entry name" value="G-PROTEIN COUPLED RECEPTOR 156-RELATED"/>
    <property type="match status" value="1"/>
</dbReference>
<dbReference type="GO" id="GO:0038039">
    <property type="term" value="C:G protein-coupled receptor heterodimeric complex"/>
    <property type="evidence" value="ECO:0007669"/>
    <property type="project" value="TreeGrafter"/>
</dbReference>
<dbReference type="AlphaFoldDB" id="A0A9N8EI11"/>
<dbReference type="InterPro" id="IPR002455">
    <property type="entry name" value="GPCR3_GABA-B"/>
</dbReference>
<keyword evidence="6 12" id="KW-0675">Receptor</keyword>
<evidence type="ECO:0000256" key="6">
    <source>
        <dbReference type="ARBA" id="ARBA00023170"/>
    </source>
</evidence>
<feature type="domain" description="G-protein coupled receptors family 3 profile" evidence="11">
    <location>
        <begin position="465"/>
        <end position="666"/>
    </location>
</feature>
<dbReference type="InterPro" id="IPR017978">
    <property type="entry name" value="GPCR_3_C"/>
</dbReference>
<accession>A0A9N8EI11</accession>
<dbReference type="PRINTS" id="PR00248">
    <property type="entry name" value="GPCRMGR"/>
</dbReference>
<reference evidence="12" key="1">
    <citation type="submission" date="2020-06" db="EMBL/GenBank/DDBJ databases">
        <authorList>
            <consortium name="Plant Systems Biology data submission"/>
        </authorList>
    </citation>
    <scope>NUCLEOTIDE SEQUENCE</scope>
    <source>
        <strain evidence="12">D6</strain>
    </source>
</reference>
<evidence type="ECO:0000256" key="4">
    <source>
        <dbReference type="ARBA" id="ARBA00023040"/>
    </source>
</evidence>
<keyword evidence="3 10" id="KW-1133">Transmembrane helix</keyword>
<evidence type="ECO:0000256" key="5">
    <source>
        <dbReference type="ARBA" id="ARBA00023136"/>
    </source>
</evidence>
<keyword evidence="8" id="KW-0807">Transducer</keyword>
<feature type="transmembrane region" description="Helical" evidence="10">
    <location>
        <begin position="641"/>
        <end position="663"/>
    </location>
</feature>
<keyword evidence="4" id="KW-0297">G-protein coupled receptor</keyword>